<evidence type="ECO:0000313" key="2">
    <source>
        <dbReference type="EMBL" id="CAH8354487.1"/>
    </source>
</evidence>
<organism evidence="2 3">
    <name type="scientific">Eruca vesicaria subsp. sativa</name>
    <name type="common">Garden rocket</name>
    <name type="synonym">Eruca sativa</name>
    <dbReference type="NCBI Taxonomy" id="29727"/>
    <lineage>
        <taxon>Eukaryota</taxon>
        <taxon>Viridiplantae</taxon>
        <taxon>Streptophyta</taxon>
        <taxon>Embryophyta</taxon>
        <taxon>Tracheophyta</taxon>
        <taxon>Spermatophyta</taxon>
        <taxon>Magnoliopsida</taxon>
        <taxon>eudicotyledons</taxon>
        <taxon>Gunneridae</taxon>
        <taxon>Pentapetalae</taxon>
        <taxon>rosids</taxon>
        <taxon>malvids</taxon>
        <taxon>Brassicales</taxon>
        <taxon>Brassicaceae</taxon>
        <taxon>Brassiceae</taxon>
        <taxon>Eruca</taxon>
    </lineage>
</organism>
<evidence type="ECO:0000259" key="1">
    <source>
        <dbReference type="Pfam" id="PF24750"/>
    </source>
</evidence>
<dbReference type="Proteomes" id="UP001642260">
    <property type="component" value="Unassembled WGS sequence"/>
</dbReference>
<protein>
    <recommendedName>
        <fullName evidence="1">F-box protein At3g26010-like beta-propeller domain-containing protein</fullName>
    </recommendedName>
</protein>
<sequence>MNCTNFHIYSSEKGIWTSKKLHCPCYIPYQHPMSLNGTLYVLSQIDFELPDPGVLLAHDFYSESDEFLVIPLPDHSDQKYKRAFSTSGGFVMYIKTLGQEVGDVLKVWRLKNNEECWQHLWEIRLTFIPWSDIGYYAPMAMHPLDSNIVYVWSLTNRYLVACNLRTQTSSKCYGNDDHQDCFVNNSFIGEYMDLIHGSIWGYGAAVTLFQFVLPTWMESVPCPPKTEMIDTTSLYSHTATIRKRKRDNGE</sequence>
<dbReference type="Pfam" id="PF24750">
    <property type="entry name" value="b-prop_At3g26010-like"/>
    <property type="match status" value="1"/>
</dbReference>
<dbReference type="PANTHER" id="PTHR35546:SF25">
    <property type="entry name" value="F-BOX DOMAIN-CONTAINING PROTEIN"/>
    <property type="match status" value="1"/>
</dbReference>
<gene>
    <name evidence="2" type="ORF">ERUC_LOCUS20242</name>
</gene>
<accession>A0ABC8K6H3</accession>
<feature type="domain" description="F-box protein At3g26010-like beta-propeller" evidence="1">
    <location>
        <begin position="4"/>
        <end position="222"/>
    </location>
</feature>
<evidence type="ECO:0000313" key="3">
    <source>
        <dbReference type="Proteomes" id="UP001642260"/>
    </source>
</evidence>
<dbReference type="InterPro" id="IPR055290">
    <property type="entry name" value="At3g26010-like"/>
</dbReference>
<reference evidence="2 3" key="1">
    <citation type="submission" date="2022-03" db="EMBL/GenBank/DDBJ databases">
        <authorList>
            <person name="Macdonald S."/>
            <person name="Ahmed S."/>
            <person name="Newling K."/>
        </authorList>
    </citation>
    <scope>NUCLEOTIDE SEQUENCE [LARGE SCALE GENOMIC DNA]</scope>
</reference>
<keyword evidence="3" id="KW-1185">Reference proteome</keyword>
<dbReference type="EMBL" id="CAKOAT010193488">
    <property type="protein sequence ID" value="CAH8354487.1"/>
    <property type="molecule type" value="Genomic_DNA"/>
</dbReference>
<proteinExistence type="predicted"/>
<name>A0ABC8K6H3_ERUVS</name>
<dbReference type="AlphaFoldDB" id="A0ABC8K6H3"/>
<dbReference type="PANTHER" id="PTHR35546">
    <property type="entry name" value="F-BOX PROTEIN INTERACTION DOMAIN PROTEIN-RELATED"/>
    <property type="match status" value="1"/>
</dbReference>
<comment type="caution">
    <text evidence="2">The sequence shown here is derived from an EMBL/GenBank/DDBJ whole genome shotgun (WGS) entry which is preliminary data.</text>
</comment>
<dbReference type="InterPro" id="IPR056592">
    <property type="entry name" value="Beta-prop_At3g26010-like"/>
</dbReference>